<evidence type="ECO:0000313" key="1">
    <source>
        <dbReference type="EMBL" id="MDF3288359.1"/>
    </source>
</evidence>
<protein>
    <submittedName>
        <fullName evidence="1">Uncharacterized protein</fullName>
    </submittedName>
</protein>
<accession>A0ABT5ZEV7</accession>
<gene>
    <name evidence="1" type="ORF">P3G67_03785</name>
</gene>
<keyword evidence="2" id="KW-1185">Reference proteome</keyword>
<dbReference type="Proteomes" id="UP001216579">
    <property type="component" value="Unassembled WGS sequence"/>
</dbReference>
<sequence>MSSQTAEAPATEQTTAYFWIITAQTAGGVFTTVSNVFDAPGGMTRNEIYKQVRAYLTTQIGEEFTVLFWSLEPNQL</sequence>
<dbReference type="EMBL" id="JARJBC010000002">
    <property type="protein sequence ID" value="MDF3288359.1"/>
    <property type="molecule type" value="Genomic_DNA"/>
</dbReference>
<reference evidence="1 2" key="1">
    <citation type="submission" date="2023-03" db="EMBL/GenBank/DDBJ databases">
        <title>Draft genome sequence of Streptomyces sp. RB6PN23 isolated from peat swamp forest in Thailand.</title>
        <authorList>
            <person name="Klaysubun C."/>
            <person name="Duangmal K."/>
        </authorList>
    </citation>
    <scope>NUCLEOTIDE SEQUENCE [LARGE SCALE GENOMIC DNA]</scope>
    <source>
        <strain evidence="1 2">RB6PN23</strain>
    </source>
</reference>
<comment type="caution">
    <text evidence="1">The sequence shown here is derived from an EMBL/GenBank/DDBJ whole genome shotgun (WGS) entry which is preliminary data.</text>
</comment>
<organism evidence="1 2">
    <name type="scientific">Streptomyces silvisoli</name>
    <dbReference type="NCBI Taxonomy" id="3034235"/>
    <lineage>
        <taxon>Bacteria</taxon>
        <taxon>Bacillati</taxon>
        <taxon>Actinomycetota</taxon>
        <taxon>Actinomycetes</taxon>
        <taxon>Kitasatosporales</taxon>
        <taxon>Streptomycetaceae</taxon>
        <taxon>Streptomyces</taxon>
    </lineage>
</organism>
<evidence type="ECO:0000313" key="2">
    <source>
        <dbReference type="Proteomes" id="UP001216579"/>
    </source>
</evidence>
<name>A0ABT5ZEV7_9ACTN</name>
<dbReference type="RefSeq" id="WP_276092167.1">
    <property type="nucleotide sequence ID" value="NZ_JARJBC010000002.1"/>
</dbReference>
<proteinExistence type="predicted"/>